<dbReference type="SUPFAM" id="SSF53850">
    <property type="entry name" value="Periplasmic binding protein-like II"/>
    <property type="match status" value="1"/>
</dbReference>
<evidence type="ECO:0000256" key="1">
    <source>
        <dbReference type="SAM" id="SignalP"/>
    </source>
</evidence>
<dbReference type="RefSeq" id="WP_255227176.1">
    <property type="nucleotide sequence ID" value="NZ_JAJEKE010000006.1"/>
</dbReference>
<organism evidence="3 4">
    <name type="scientific">Lutispora saccharofermentans</name>
    <dbReference type="NCBI Taxonomy" id="3024236"/>
    <lineage>
        <taxon>Bacteria</taxon>
        <taxon>Bacillati</taxon>
        <taxon>Bacillota</taxon>
        <taxon>Clostridia</taxon>
        <taxon>Lutisporales</taxon>
        <taxon>Lutisporaceae</taxon>
        <taxon>Lutispora</taxon>
    </lineage>
</organism>
<keyword evidence="4" id="KW-1185">Reference proteome</keyword>
<dbReference type="InterPro" id="IPR015168">
    <property type="entry name" value="SsuA/THI5"/>
</dbReference>
<dbReference type="PROSITE" id="PS51257">
    <property type="entry name" value="PROKAR_LIPOPROTEIN"/>
    <property type="match status" value="1"/>
</dbReference>
<reference evidence="3 4" key="1">
    <citation type="submission" date="2021-10" db="EMBL/GenBank/DDBJ databases">
        <title>Lutispora strain m25 sp. nov., a thermophilic, non-spore-forming bacterium isolated from a lab-scale methanogenic bioreactor digesting anaerobic sludge.</title>
        <authorList>
            <person name="El Houari A."/>
            <person name="Mcdonald J."/>
        </authorList>
    </citation>
    <scope>NUCLEOTIDE SEQUENCE [LARGE SCALE GENOMIC DNA]</scope>
    <source>
        <strain evidence="4">m25</strain>
    </source>
</reference>
<protein>
    <submittedName>
        <fullName evidence="3">ABC transporter substrate-binding protein</fullName>
    </submittedName>
</protein>
<gene>
    <name evidence="3" type="ORF">LJD61_08860</name>
</gene>
<proteinExistence type="predicted"/>
<comment type="caution">
    <text evidence="3">The sequence shown here is derived from an EMBL/GenBank/DDBJ whole genome shotgun (WGS) entry which is preliminary data.</text>
</comment>
<dbReference type="PANTHER" id="PTHR31528:SF3">
    <property type="entry name" value="THIAMINE BIOSYNTHESIS PROTEIN HI_0357-RELATED"/>
    <property type="match status" value="1"/>
</dbReference>
<feature type="domain" description="SsuA/THI5-like" evidence="2">
    <location>
        <begin position="48"/>
        <end position="262"/>
    </location>
</feature>
<name>A0ABT1NEK8_9FIRM</name>
<dbReference type="Proteomes" id="UP001651880">
    <property type="component" value="Unassembled WGS sequence"/>
</dbReference>
<dbReference type="Pfam" id="PF09084">
    <property type="entry name" value="NMT1"/>
    <property type="match status" value="1"/>
</dbReference>
<evidence type="ECO:0000259" key="2">
    <source>
        <dbReference type="Pfam" id="PF09084"/>
    </source>
</evidence>
<feature type="chain" id="PRO_5045208581" evidence="1">
    <location>
        <begin position="30"/>
        <end position="335"/>
    </location>
</feature>
<feature type="signal peptide" evidence="1">
    <location>
        <begin position="1"/>
        <end position="29"/>
    </location>
</feature>
<sequence length="335" mass="37497">MKKIQILALITVLVFSISLVSGCSTQSTAENTKEELEPVKVILDWTPNTNHTGLYAALENGYYEEEGLKVEIIQPTEGTSTTLVAVGQGDFAVTYQEDVTYALTSKDPLPVKAIATIIQNNTSGFASPKSKNIETVKDFEGKAYGGWGSPSEEAVLKAVMMKNNADYSKVKNITLGNDDFFAATQKEIDFVWIFEAWTGMEAKVRGVELNYIPVKDLDPALNYYTPILIANTKTIKENPDKVRRFLKATEKGYRYAIENPEESGKILLKYAPELGEELVIESQKFLTGEYTKGAPKWGMMKGEIWRDYAKFLFQNGLIEKELIVEDAYTNEFLPE</sequence>
<keyword evidence="1" id="KW-0732">Signal</keyword>
<accession>A0ABT1NEK8</accession>
<evidence type="ECO:0000313" key="3">
    <source>
        <dbReference type="EMBL" id="MCQ1529663.1"/>
    </source>
</evidence>
<dbReference type="PANTHER" id="PTHR31528">
    <property type="entry name" value="4-AMINO-5-HYDROXYMETHYL-2-METHYLPYRIMIDINE PHOSPHATE SYNTHASE THI11-RELATED"/>
    <property type="match status" value="1"/>
</dbReference>
<dbReference type="InterPro" id="IPR027939">
    <property type="entry name" value="NMT1/THI5"/>
</dbReference>
<dbReference type="EMBL" id="JAJEKE010000006">
    <property type="protein sequence ID" value="MCQ1529663.1"/>
    <property type="molecule type" value="Genomic_DNA"/>
</dbReference>
<evidence type="ECO:0000313" key="4">
    <source>
        <dbReference type="Proteomes" id="UP001651880"/>
    </source>
</evidence>
<dbReference type="Gene3D" id="3.40.190.10">
    <property type="entry name" value="Periplasmic binding protein-like II"/>
    <property type="match status" value="2"/>
</dbReference>